<dbReference type="PANTHER" id="PTHR47683:SF4">
    <property type="entry name" value="PSEUDOURIDINE SYNTHASE"/>
    <property type="match status" value="1"/>
</dbReference>
<dbReference type="SUPFAM" id="SSF55120">
    <property type="entry name" value="Pseudouridine synthase"/>
    <property type="match status" value="1"/>
</dbReference>
<keyword evidence="3" id="KW-1185">Reference proteome</keyword>
<dbReference type="EMBL" id="JAPJDZ010000057">
    <property type="protein sequence ID" value="MDP5137636.1"/>
    <property type="molecule type" value="Genomic_DNA"/>
</dbReference>
<dbReference type="InterPro" id="IPR042092">
    <property type="entry name" value="PsdUridine_s_RsuA/RluB/E/F_cat"/>
</dbReference>
<protein>
    <submittedName>
        <fullName evidence="2">16S rRNA pseudouridine(516) synthase</fullName>
    </submittedName>
</protein>
<accession>A0ABT9I2L7</accession>
<comment type="caution">
    <text evidence="2">The sequence shown here is derived from an EMBL/GenBank/DDBJ whole genome shotgun (WGS) entry which is preliminary data.</text>
</comment>
<evidence type="ECO:0000313" key="3">
    <source>
        <dbReference type="Proteomes" id="UP001231109"/>
    </source>
</evidence>
<dbReference type="Proteomes" id="UP001231109">
    <property type="component" value="Unassembled WGS sequence"/>
</dbReference>
<keyword evidence="1" id="KW-0413">Isomerase</keyword>
<evidence type="ECO:0000313" key="2">
    <source>
        <dbReference type="EMBL" id="MDP5137636.1"/>
    </source>
</evidence>
<dbReference type="Gene3D" id="3.30.70.580">
    <property type="entry name" value="Pseudouridine synthase I, catalytic domain, N-terminal subdomain"/>
    <property type="match status" value="1"/>
</dbReference>
<dbReference type="InterPro" id="IPR050343">
    <property type="entry name" value="RsuA_PseudoU_synthase"/>
</dbReference>
<gene>
    <name evidence="2" type="ORF">ORJ04_16895</name>
</gene>
<feature type="non-terminal residue" evidence="2">
    <location>
        <position position="1"/>
    </location>
</feature>
<dbReference type="InterPro" id="IPR020103">
    <property type="entry name" value="PsdUridine_synth_cat_dom_sf"/>
</dbReference>
<organism evidence="2 3">
    <name type="scientific">Rheinheimera baltica</name>
    <dbReference type="NCBI Taxonomy" id="67576"/>
    <lineage>
        <taxon>Bacteria</taxon>
        <taxon>Pseudomonadati</taxon>
        <taxon>Pseudomonadota</taxon>
        <taxon>Gammaproteobacteria</taxon>
        <taxon>Chromatiales</taxon>
        <taxon>Chromatiaceae</taxon>
        <taxon>Rheinheimera</taxon>
    </lineage>
</organism>
<sequence length="72" mass="8017">TLPAQLEILDETEALLTIHEGRYHQVKRMFAAIGNKVVKLHREKVGGLQLPDDLAEGEYIALTTTQFAEITA</sequence>
<dbReference type="PANTHER" id="PTHR47683">
    <property type="entry name" value="PSEUDOURIDINE SYNTHASE FAMILY PROTEIN-RELATED"/>
    <property type="match status" value="1"/>
</dbReference>
<reference evidence="2 3" key="1">
    <citation type="submission" date="2022-11" db="EMBL/GenBank/DDBJ databases">
        <title>Viruses from the air-sea interface of a natural surface slick.</title>
        <authorList>
            <person name="Rahlff J."/>
            <person name="Holmfeldt K."/>
        </authorList>
    </citation>
    <scope>NUCLEOTIDE SEQUENCE [LARGE SCALE GENOMIC DNA]</scope>
    <source>
        <strain evidence="2 3">SMS4</strain>
    </source>
</reference>
<name>A0ABT9I2L7_9GAMM</name>
<proteinExistence type="predicted"/>
<evidence type="ECO:0000256" key="1">
    <source>
        <dbReference type="ARBA" id="ARBA00023235"/>
    </source>
</evidence>
<dbReference type="InterPro" id="IPR020094">
    <property type="entry name" value="TruA/RsuA/RluB/E/F_N"/>
</dbReference>
<dbReference type="Gene3D" id="3.30.70.1560">
    <property type="entry name" value="Alpha-L RNA-binding motif"/>
    <property type="match status" value="1"/>
</dbReference>